<dbReference type="EMBL" id="JADYXP020000014">
    <property type="protein sequence ID" value="KAL0110158.1"/>
    <property type="molecule type" value="Genomic_DNA"/>
</dbReference>
<comment type="caution">
    <text evidence="1">The sequence shown here is derived from an EMBL/GenBank/DDBJ whole genome shotgun (WGS) entry which is preliminary data.</text>
</comment>
<evidence type="ECO:0000313" key="1">
    <source>
        <dbReference type="EMBL" id="KAL0110158.1"/>
    </source>
</evidence>
<reference evidence="1 2" key="1">
    <citation type="submission" date="2023-03" db="EMBL/GenBank/DDBJ databases">
        <title>High recombination rates correlate with genetic variation in Cardiocondyla obscurior ants.</title>
        <authorList>
            <person name="Errbii M."/>
        </authorList>
    </citation>
    <scope>NUCLEOTIDE SEQUENCE [LARGE SCALE GENOMIC DNA]</scope>
    <source>
        <strain evidence="1">Alpha-2009</strain>
        <tissue evidence="1">Whole body</tissue>
    </source>
</reference>
<sequence length="188" mass="21993">MVLFIWRRSLIPCFPRLNESIRSVGKIFHNIIIIFYFSIKMRLCGKADEIREIVIKKSIRLVKRDKIIAAMCTNQIAIEFKILHRKHNTVLQEGWDNFVSLRTFDGYRASRSARVSKMGGCGDAGVEIVKHSALCDNLPRLKLYTYIRTGIRKNFQFPRALSLILHCAVNKILFKQRRAQVRRHEDTF</sequence>
<keyword evidence="2" id="KW-1185">Reference proteome</keyword>
<name>A0AAW2F2D7_9HYME</name>
<proteinExistence type="predicted"/>
<protein>
    <submittedName>
        <fullName evidence="1">Uncharacterized protein</fullName>
    </submittedName>
</protein>
<dbReference type="Proteomes" id="UP001430953">
    <property type="component" value="Unassembled WGS sequence"/>
</dbReference>
<organism evidence="1 2">
    <name type="scientific">Cardiocondyla obscurior</name>
    <dbReference type="NCBI Taxonomy" id="286306"/>
    <lineage>
        <taxon>Eukaryota</taxon>
        <taxon>Metazoa</taxon>
        <taxon>Ecdysozoa</taxon>
        <taxon>Arthropoda</taxon>
        <taxon>Hexapoda</taxon>
        <taxon>Insecta</taxon>
        <taxon>Pterygota</taxon>
        <taxon>Neoptera</taxon>
        <taxon>Endopterygota</taxon>
        <taxon>Hymenoptera</taxon>
        <taxon>Apocrita</taxon>
        <taxon>Aculeata</taxon>
        <taxon>Formicoidea</taxon>
        <taxon>Formicidae</taxon>
        <taxon>Myrmicinae</taxon>
        <taxon>Cardiocondyla</taxon>
    </lineage>
</organism>
<accession>A0AAW2F2D7</accession>
<dbReference type="AlphaFoldDB" id="A0AAW2F2D7"/>
<gene>
    <name evidence="1" type="ORF">PUN28_013656</name>
</gene>
<evidence type="ECO:0000313" key="2">
    <source>
        <dbReference type="Proteomes" id="UP001430953"/>
    </source>
</evidence>